<proteinExistence type="predicted"/>
<sequence length="273" mass="29946">MSETLPTSSPFSDSSDGAILSSIQSASSELIERYISYLKIPAEIASLPYYTQNRAWISKTTFGLFLRSLTGQPESPIRPLLQAQKRPISPSPGASASPVSEGLEQDSPTLVGKNSKRQRLSKPSKHPDMIEITSRTHVKKIEHRFSLPSLWPVPKEATAFVVDLSGQSAPLNGEGKQIPIDTWMRQEDQDSWKAVSNGRRSGTGIPVAILDGVPCRRVMLRCNGLVACSELDPALLEGYERWDMDMEGRQSVFEAQDAQRVAEPANAQAVIAK</sequence>
<gene>
    <name evidence="2" type="ORF">CALVIDRAFT_528725</name>
</gene>
<feature type="compositionally biased region" description="Low complexity" evidence="1">
    <location>
        <begin position="87"/>
        <end position="100"/>
    </location>
</feature>
<evidence type="ECO:0000313" key="2">
    <source>
        <dbReference type="EMBL" id="KZO94490.1"/>
    </source>
</evidence>
<keyword evidence="3" id="KW-1185">Reference proteome</keyword>
<dbReference type="Proteomes" id="UP000076738">
    <property type="component" value="Unassembled WGS sequence"/>
</dbReference>
<reference evidence="2 3" key="1">
    <citation type="journal article" date="2016" name="Mol. Biol. Evol.">
        <title>Comparative Genomics of Early-Diverging Mushroom-Forming Fungi Provides Insights into the Origins of Lignocellulose Decay Capabilities.</title>
        <authorList>
            <person name="Nagy L.G."/>
            <person name="Riley R."/>
            <person name="Tritt A."/>
            <person name="Adam C."/>
            <person name="Daum C."/>
            <person name="Floudas D."/>
            <person name="Sun H."/>
            <person name="Yadav J.S."/>
            <person name="Pangilinan J."/>
            <person name="Larsson K.H."/>
            <person name="Matsuura K."/>
            <person name="Barry K."/>
            <person name="Labutti K."/>
            <person name="Kuo R."/>
            <person name="Ohm R.A."/>
            <person name="Bhattacharya S.S."/>
            <person name="Shirouzu T."/>
            <person name="Yoshinaga Y."/>
            <person name="Martin F.M."/>
            <person name="Grigoriev I.V."/>
            <person name="Hibbett D.S."/>
        </authorList>
    </citation>
    <scope>NUCLEOTIDE SEQUENCE [LARGE SCALE GENOMIC DNA]</scope>
    <source>
        <strain evidence="2 3">TUFC12733</strain>
    </source>
</reference>
<evidence type="ECO:0000256" key="1">
    <source>
        <dbReference type="SAM" id="MobiDB-lite"/>
    </source>
</evidence>
<dbReference type="OrthoDB" id="3267672at2759"/>
<accession>A0A167KC51</accession>
<evidence type="ECO:0000313" key="3">
    <source>
        <dbReference type="Proteomes" id="UP000076738"/>
    </source>
</evidence>
<name>A0A167KC51_CALVF</name>
<dbReference type="EMBL" id="KV417294">
    <property type="protein sequence ID" value="KZO94490.1"/>
    <property type="molecule type" value="Genomic_DNA"/>
</dbReference>
<protein>
    <submittedName>
        <fullName evidence="2">Uncharacterized protein</fullName>
    </submittedName>
</protein>
<organism evidence="2 3">
    <name type="scientific">Calocera viscosa (strain TUFC12733)</name>
    <dbReference type="NCBI Taxonomy" id="1330018"/>
    <lineage>
        <taxon>Eukaryota</taxon>
        <taxon>Fungi</taxon>
        <taxon>Dikarya</taxon>
        <taxon>Basidiomycota</taxon>
        <taxon>Agaricomycotina</taxon>
        <taxon>Dacrymycetes</taxon>
        <taxon>Dacrymycetales</taxon>
        <taxon>Dacrymycetaceae</taxon>
        <taxon>Calocera</taxon>
    </lineage>
</organism>
<feature type="region of interest" description="Disordered" evidence="1">
    <location>
        <begin position="85"/>
        <end position="132"/>
    </location>
</feature>
<feature type="compositionally biased region" description="Basic residues" evidence="1">
    <location>
        <begin position="114"/>
        <end position="124"/>
    </location>
</feature>
<dbReference type="AlphaFoldDB" id="A0A167KC51"/>